<protein>
    <submittedName>
        <fullName evidence="2">Uncharacterized protein</fullName>
    </submittedName>
</protein>
<gene>
    <name evidence="2" type="ORF">Zmor_020589</name>
</gene>
<feature type="region of interest" description="Disordered" evidence="1">
    <location>
        <begin position="127"/>
        <end position="148"/>
    </location>
</feature>
<dbReference type="EMBL" id="JALNTZ010000006">
    <property type="protein sequence ID" value="KAJ3648816.1"/>
    <property type="molecule type" value="Genomic_DNA"/>
</dbReference>
<proteinExistence type="predicted"/>
<evidence type="ECO:0000313" key="2">
    <source>
        <dbReference type="EMBL" id="KAJ3648816.1"/>
    </source>
</evidence>
<reference evidence="2" key="1">
    <citation type="journal article" date="2023" name="G3 (Bethesda)">
        <title>Whole genome assemblies of Zophobas morio and Tenebrio molitor.</title>
        <authorList>
            <person name="Kaur S."/>
            <person name="Stinson S.A."/>
            <person name="diCenzo G.C."/>
        </authorList>
    </citation>
    <scope>NUCLEOTIDE SEQUENCE</scope>
    <source>
        <strain evidence="2">QUZm001</strain>
    </source>
</reference>
<evidence type="ECO:0000313" key="3">
    <source>
        <dbReference type="Proteomes" id="UP001168821"/>
    </source>
</evidence>
<sequence>MVRLAYPEAPPTIQERLATETFVDGIRDVEVKKVLQPSTYQTSSEVLIRALEVEAVYGSSRTCYKVSVVEREKEENNKMEKLLEKVLPQTDDLIRRLKNDVSRKQSMEYYRDGRQGRLKRDFRARLPAPRRSTQQRSHRDVKGAGTLGNVFNDENKAASEVKIRSFTRGSGSTVPGKIYENPAAITIELNCKYCDEVEQPKALLNRRKKAVVEDDEWTTARCRKDQEEDKDIGPLLRWKEDGMERPAWSEISGESPSFKTLWAQ</sequence>
<keyword evidence="3" id="KW-1185">Reference proteome</keyword>
<organism evidence="2 3">
    <name type="scientific">Zophobas morio</name>
    <dbReference type="NCBI Taxonomy" id="2755281"/>
    <lineage>
        <taxon>Eukaryota</taxon>
        <taxon>Metazoa</taxon>
        <taxon>Ecdysozoa</taxon>
        <taxon>Arthropoda</taxon>
        <taxon>Hexapoda</taxon>
        <taxon>Insecta</taxon>
        <taxon>Pterygota</taxon>
        <taxon>Neoptera</taxon>
        <taxon>Endopterygota</taxon>
        <taxon>Coleoptera</taxon>
        <taxon>Polyphaga</taxon>
        <taxon>Cucujiformia</taxon>
        <taxon>Tenebrionidae</taxon>
        <taxon>Zophobas</taxon>
    </lineage>
</organism>
<evidence type="ECO:0000256" key="1">
    <source>
        <dbReference type="SAM" id="MobiDB-lite"/>
    </source>
</evidence>
<name>A0AA38MA59_9CUCU</name>
<accession>A0AA38MA59</accession>
<dbReference type="AlphaFoldDB" id="A0AA38MA59"/>
<dbReference type="Proteomes" id="UP001168821">
    <property type="component" value="Unassembled WGS sequence"/>
</dbReference>
<comment type="caution">
    <text evidence="2">The sequence shown here is derived from an EMBL/GenBank/DDBJ whole genome shotgun (WGS) entry which is preliminary data.</text>
</comment>